<dbReference type="InterPro" id="IPR014886">
    <property type="entry name" value="La_xRRM"/>
</dbReference>
<comment type="caution">
    <text evidence="8">The sequence shown here is derived from an EMBL/GenBank/DDBJ whole genome shotgun (WGS) entry which is preliminary data.</text>
</comment>
<reference evidence="8 9" key="1">
    <citation type="submission" date="2024-04" db="EMBL/GenBank/DDBJ databases">
        <title>Symmetric and asymmetric DNA N6-adenine methylation regulates different biological responses in Mucorales.</title>
        <authorList>
            <consortium name="Lawrence Berkeley National Laboratory"/>
            <person name="Lax C."/>
            <person name="Mondo S.J."/>
            <person name="Osorio-Concepcion M."/>
            <person name="Muszewska A."/>
            <person name="Corrochano-Luque M."/>
            <person name="Gutierrez G."/>
            <person name="Riley R."/>
            <person name="Lipzen A."/>
            <person name="Guo J."/>
            <person name="Hundley H."/>
            <person name="Amirebrahimi M."/>
            <person name="Ng V."/>
            <person name="Lorenzo-Gutierrez D."/>
            <person name="Binder U."/>
            <person name="Yang J."/>
            <person name="Song Y."/>
            <person name="Canovas D."/>
            <person name="Navarro E."/>
            <person name="Freitag M."/>
            <person name="Gabaldon T."/>
            <person name="Grigoriev I.V."/>
            <person name="Corrochano L.M."/>
            <person name="Nicolas F.E."/>
            <person name="Garre V."/>
        </authorList>
    </citation>
    <scope>NUCLEOTIDE SEQUENCE [LARGE SCALE GENOMIC DNA]</scope>
    <source>
        <strain evidence="8 9">L51</strain>
    </source>
</reference>
<dbReference type="SUPFAM" id="SSF46785">
    <property type="entry name" value="Winged helix' DNA-binding domain"/>
    <property type="match status" value="1"/>
</dbReference>
<dbReference type="InterPro" id="IPR002344">
    <property type="entry name" value="Lupus_La"/>
</dbReference>
<dbReference type="SUPFAM" id="SSF54928">
    <property type="entry name" value="RNA-binding domain, RBD"/>
    <property type="match status" value="2"/>
</dbReference>
<dbReference type="InterPro" id="IPR045537">
    <property type="entry name" value="Lar7_xRRM"/>
</dbReference>
<proteinExistence type="predicted"/>
<dbReference type="InterPro" id="IPR000504">
    <property type="entry name" value="RRM_dom"/>
</dbReference>
<evidence type="ECO:0000259" key="7">
    <source>
        <dbReference type="PROSITE" id="PS51939"/>
    </source>
</evidence>
<feature type="domain" description="XRRM" evidence="7">
    <location>
        <begin position="274"/>
        <end position="387"/>
    </location>
</feature>
<dbReference type="Pfam" id="PF19977">
    <property type="entry name" value="xRRM"/>
    <property type="match status" value="1"/>
</dbReference>
<accession>A0ABR3AW25</accession>
<dbReference type="InterPro" id="IPR006630">
    <property type="entry name" value="La_HTH"/>
</dbReference>
<dbReference type="Gene3D" id="3.30.70.330">
    <property type="match status" value="2"/>
</dbReference>
<dbReference type="Gene3D" id="1.10.10.10">
    <property type="entry name" value="Winged helix-like DNA-binding domain superfamily/Winged helix DNA-binding domain"/>
    <property type="match status" value="1"/>
</dbReference>
<gene>
    <name evidence="8" type="ORF">J3Q64DRAFT_1754189</name>
</gene>
<dbReference type="SMART" id="SM00360">
    <property type="entry name" value="RRM"/>
    <property type="match status" value="2"/>
</dbReference>
<keyword evidence="2 3" id="KW-0694">RNA-binding</keyword>
<evidence type="ECO:0000256" key="3">
    <source>
        <dbReference type="PROSITE-ProRule" id="PRU00332"/>
    </source>
</evidence>
<feature type="domain" description="RRM" evidence="5">
    <location>
        <begin position="97"/>
        <end position="185"/>
    </location>
</feature>
<evidence type="ECO:0000259" key="6">
    <source>
        <dbReference type="PROSITE" id="PS50961"/>
    </source>
</evidence>
<dbReference type="Pfam" id="PF05383">
    <property type="entry name" value="La"/>
    <property type="match status" value="1"/>
</dbReference>
<dbReference type="InterPro" id="IPR036390">
    <property type="entry name" value="WH_DNA-bd_sf"/>
</dbReference>
<evidence type="ECO:0000256" key="4">
    <source>
        <dbReference type="SAM" id="MobiDB-lite"/>
    </source>
</evidence>
<dbReference type="Proteomes" id="UP001448207">
    <property type="component" value="Unassembled WGS sequence"/>
</dbReference>
<keyword evidence="9" id="KW-1185">Reference proteome</keyword>
<evidence type="ECO:0000256" key="2">
    <source>
        <dbReference type="ARBA" id="ARBA00022884"/>
    </source>
</evidence>
<dbReference type="PANTHER" id="PTHR24012">
    <property type="entry name" value="RNA BINDING PROTEIN"/>
    <property type="match status" value="1"/>
</dbReference>
<keyword evidence="1" id="KW-0677">Repeat</keyword>
<sequence>MSDDRKLANILETYFSDANLLWDKVLQSKINNDPDGFVSFNSLQTLSRFKKLNATAQDIKHAAVNHSLSKLKLDTSGESIGRIKPFVLNKKEEQDDWSIYVEGLQKPYHTEQAIKELFGSLIGHVSFVRIPKNTQGCSGFYGFCFVEFDDRDNVNKAVRLLNRFNTSALCSEDQSNIVKTNEKKGENNVEDGDKNSNENVIEQANKLSLRVMSKSDWNKLKEEYLEVQAARAAYTRDQWSKYYASLPNTAEEIPGPEPQQQKKKKGEELPETMEYTKGIIVYVGNIHPKSSKTVISKLLEKSGLLVPYIGRKKGLDYCHARLSSPEDAQQLVKYFENHPVIQENHTDDTGKAASTADMFKVNLRIISGKEEEFYWQDDIAGSKKLFT</sequence>
<feature type="domain" description="HTH La-type RNA-binding" evidence="6">
    <location>
        <begin position="1"/>
        <end position="90"/>
    </location>
</feature>
<dbReference type="EMBL" id="JBCLYO010000016">
    <property type="protein sequence ID" value="KAL0081966.1"/>
    <property type="molecule type" value="Genomic_DNA"/>
</dbReference>
<dbReference type="InterPro" id="IPR012677">
    <property type="entry name" value="Nucleotide-bd_a/b_plait_sf"/>
</dbReference>
<evidence type="ECO:0000256" key="1">
    <source>
        <dbReference type="ARBA" id="ARBA00022737"/>
    </source>
</evidence>
<dbReference type="PRINTS" id="PR00302">
    <property type="entry name" value="LUPUSLA"/>
</dbReference>
<evidence type="ECO:0000313" key="9">
    <source>
        <dbReference type="Proteomes" id="UP001448207"/>
    </source>
</evidence>
<dbReference type="PROSITE" id="PS50961">
    <property type="entry name" value="HTH_LA"/>
    <property type="match status" value="1"/>
</dbReference>
<organism evidence="8 9">
    <name type="scientific">Phycomyces blakesleeanus</name>
    <dbReference type="NCBI Taxonomy" id="4837"/>
    <lineage>
        <taxon>Eukaryota</taxon>
        <taxon>Fungi</taxon>
        <taxon>Fungi incertae sedis</taxon>
        <taxon>Mucoromycota</taxon>
        <taxon>Mucoromycotina</taxon>
        <taxon>Mucoromycetes</taxon>
        <taxon>Mucorales</taxon>
        <taxon>Phycomycetaceae</taxon>
        <taxon>Phycomyces</taxon>
    </lineage>
</organism>
<evidence type="ECO:0008006" key="10">
    <source>
        <dbReference type="Google" id="ProtNLM"/>
    </source>
</evidence>
<dbReference type="SMART" id="SM00715">
    <property type="entry name" value="LA"/>
    <property type="match status" value="1"/>
</dbReference>
<evidence type="ECO:0000313" key="8">
    <source>
        <dbReference type="EMBL" id="KAL0081966.1"/>
    </source>
</evidence>
<dbReference type="InterPro" id="IPR035979">
    <property type="entry name" value="RBD_domain_sf"/>
</dbReference>
<evidence type="ECO:0000259" key="5">
    <source>
        <dbReference type="PROSITE" id="PS50102"/>
    </source>
</evidence>
<name>A0ABR3AW25_PHYBL</name>
<dbReference type="InterPro" id="IPR036388">
    <property type="entry name" value="WH-like_DNA-bd_sf"/>
</dbReference>
<dbReference type="CDD" id="cd00590">
    <property type="entry name" value="RRM_SF"/>
    <property type="match status" value="2"/>
</dbReference>
<protein>
    <recommendedName>
        <fullName evidence="10">HTH La-type RNA-binding domain-containing protein</fullName>
    </recommendedName>
</protein>
<dbReference type="Pfam" id="PF00076">
    <property type="entry name" value="RRM_1"/>
    <property type="match status" value="1"/>
</dbReference>
<dbReference type="PROSITE" id="PS51939">
    <property type="entry name" value="XRRM"/>
    <property type="match status" value="1"/>
</dbReference>
<feature type="region of interest" description="Disordered" evidence="4">
    <location>
        <begin position="248"/>
        <end position="270"/>
    </location>
</feature>
<dbReference type="PROSITE" id="PS50102">
    <property type="entry name" value="RRM"/>
    <property type="match status" value="1"/>
</dbReference>